<dbReference type="AlphaFoldDB" id="A0A427AVQ4"/>
<sequence length="190" mass="21165">MTKYFKIFQISCLENAKVDALARLAFADAANELPIIPSLCQSTVAIVEMATTTTIENFTPEASEAGLRENLDMLEERRAKAHLKNLYYHRAVSSSPIQIGVQEPDFLLKLPPLAPEGLQLSPHLLNFALQLFRPSLNDCDQLLVDSYLQLLVHSPKSQYLFMLAPNQSARIMDPIDKGIDEVKPLQAKGS</sequence>
<name>A0A427AVQ4_ENSVE</name>
<protein>
    <submittedName>
        <fullName evidence="1">Uncharacterized protein</fullName>
    </submittedName>
</protein>
<dbReference type="Proteomes" id="UP000287651">
    <property type="component" value="Unassembled WGS sequence"/>
</dbReference>
<evidence type="ECO:0000313" key="1">
    <source>
        <dbReference type="EMBL" id="RRT80328.1"/>
    </source>
</evidence>
<dbReference type="EMBL" id="AMZH03001173">
    <property type="protein sequence ID" value="RRT80328.1"/>
    <property type="molecule type" value="Genomic_DNA"/>
</dbReference>
<proteinExistence type="predicted"/>
<organism evidence="1 2">
    <name type="scientific">Ensete ventricosum</name>
    <name type="common">Abyssinian banana</name>
    <name type="synonym">Musa ensete</name>
    <dbReference type="NCBI Taxonomy" id="4639"/>
    <lineage>
        <taxon>Eukaryota</taxon>
        <taxon>Viridiplantae</taxon>
        <taxon>Streptophyta</taxon>
        <taxon>Embryophyta</taxon>
        <taxon>Tracheophyta</taxon>
        <taxon>Spermatophyta</taxon>
        <taxon>Magnoliopsida</taxon>
        <taxon>Liliopsida</taxon>
        <taxon>Zingiberales</taxon>
        <taxon>Musaceae</taxon>
        <taxon>Ensete</taxon>
    </lineage>
</organism>
<comment type="caution">
    <text evidence="1">The sequence shown here is derived from an EMBL/GenBank/DDBJ whole genome shotgun (WGS) entry which is preliminary data.</text>
</comment>
<evidence type="ECO:0000313" key="2">
    <source>
        <dbReference type="Proteomes" id="UP000287651"/>
    </source>
</evidence>
<accession>A0A427AVQ4</accession>
<gene>
    <name evidence="1" type="ORF">B296_00013483</name>
</gene>
<reference evidence="1 2" key="1">
    <citation type="journal article" date="2014" name="Agronomy (Basel)">
        <title>A Draft Genome Sequence for Ensete ventricosum, the Drought-Tolerant Tree Against Hunger.</title>
        <authorList>
            <person name="Harrison J."/>
            <person name="Moore K.A."/>
            <person name="Paszkiewicz K."/>
            <person name="Jones T."/>
            <person name="Grant M."/>
            <person name="Ambacheew D."/>
            <person name="Muzemil S."/>
            <person name="Studholme D.J."/>
        </authorList>
    </citation>
    <scope>NUCLEOTIDE SEQUENCE [LARGE SCALE GENOMIC DNA]</scope>
</reference>